<proteinExistence type="predicted"/>
<name>A0A2J6TI74_9HELO</name>
<protein>
    <submittedName>
        <fullName evidence="1">Uncharacterized protein</fullName>
    </submittedName>
</protein>
<accession>A0A2J6TI74</accession>
<evidence type="ECO:0000313" key="2">
    <source>
        <dbReference type="Proteomes" id="UP000235371"/>
    </source>
</evidence>
<dbReference type="InParanoid" id="A0A2J6TI74"/>
<dbReference type="AlphaFoldDB" id="A0A2J6TI74"/>
<organism evidence="1 2">
    <name type="scientific">Hyaloscypha bicolor E</name>
    <dbReference type="NCBI Taxonomy" id="1095630"/>
    <lineage>
        <taxon>Eukaryota</taxon>
        <taxon>Fungi</taxon>
        <taxon>Dikarya</taxon>
        <taxon>Ascomycota</taxon>
        <taxon>Pezizomycotina</taxon>
        <taxon>Leotiomycetes</taxon>
        <taxon>Helotiales</taxon>
        <taxon>Hyaloscyphaceae</taxon>
        <taxon>Hyaloscypha</taxon>
        <taxon>Hyaloscypha bicolor</taxon>
    </lineage>
</organism>
<evidence type="ECO:0000313" key="1">
    <source>
        <dbReference type="EMBL" id="PMD62720.1"/>
    </source>
</evidence>
<dbReference type="Proteomes" id="UP000235371">
    <property type="component" value="Unassembled WGS sequence"/>
</dbReference>
<keyword evidence="2" id="KW-1185">Reference proteome</keyword>
<sequence>MSSRGWIIIVPMPSGYSKIETVSIILQLGTSQMAQSTEDDDWPSSESYLRAAQSNNFILHLSPSYRFCTVTTITSDAVGTATAARLVRQYVNAMPVPPLAGHIGDHIKLRLDSAVIRCTPTSWEDLYLYIIQDQEWKWDDQIVLAWRQDISYHFLQCCAKLDLDAETIESYQSALEDGIQDINLDSSDEFHDAVEGGSGEPAITAAESSGVSPILRYLFIC</sequence>
<dbReference type="EMBL" id="KZ613783">
    <property type="protein sequence ID" value="PMD62720.1"/>
    <property type="molecule type" value="Genomic_DNA"/>
</dbReference>
<dbReference type="RefSeq" id="XP_024739624.1">
    <property type="nucleotide sequence ID" value="XM_024879810.1"/>
</dbReference>
<gene>
    <name evidence="1" type="ORF">K444DRAFT_610740</name>
</gene>
<dbReference type="GeneID" id="36587887"/>
<reference evidence="1 2" key="1">
    <citation type="submission" date="2016-04" db="EMBL/GenBank/DDBJ databases">
        <title>A degradative enzymes factory behind the ericoid mycorrhizal symbiosis.</title>
        <authorList>
            <consortium name="DOE Joint Genome Institute"/>
            <person name="Martino E."/>
            <person name="Morin E."/>
            <person name="Grelet G."/>
            <person name="Kuo A."/>
            <person name="Kohler A."/>
            <person name="Daghino S."/>
            <person name="Barry K."/>
            <person name="Choi C."/>
            <person name="Cichocki N."/>
            <person name="Clum A."/>
            <person name="Copeland A."/>
            <person name="Hainaut M."/>
            <person name="Haridas S."/>
            <person name="Labutti K."/>
            <person name="Lindquist E."/>
            <person name="Lipzen A."/>
            <person name="Khouja H.-R."/>
            <person name="Murat C."/>
            <person name="Ohm R."/>
            <person name="Olson A."/>
            <person name="Spatafora J."/>
            <person name="Veneault-Fourrey C."/>
            <person name="Henrissat B."/>
            <person name="Grigoriev I."/>
            <person name="Martin F."/>
            <person name="Perotto S."/>
        </authorList>
    </citation>
    <scope>NUCLEOTIDE SEQUENCE [LARGE SCALE GENOMIC DNA]</scope>
    <source>
        <strain evidence="1 2">E</strain>
    </source>
</reference>